<evidence type="ECO:0000313" key="2">
    <source>
        <dbReference type="EMBL" id="GBP37899.1"/>
    </source>
</evidence>
<sequence>MLVGTGADSRKQPTRAEAPGETTCIRRVCARANTLLDVSCQKDNPPPPNFHGPSNLTVYGRIVEALRDTDKSNHTTIRYDRWEILV</sequence>
<organism evidence="2 3">
    <name type="scientific">Eumeta variegata</name>
    <name type="common">Bagworm moth</name>
    <name type="synonym">Eumeta japonica</name>
    <dbReference type="NCBI Taxonomy" id="151549"/>
    <lineage>
        <taxon>Eukaryota</taxon>
        <taxon>Metazoa</taxon>
        <taxon>Ecdysozoa</taxon>
        <taxon>Arthropoda</taxon>
        <taxon>Hexapoda</taxon>
        <taxon>Insecta</taxon>
        <taxon>Pterygota</taxon>
        <taxon>Neoptera</taxon>
        <taxon>Endopterygota</taxon>
        <taxon>Lepidoptera</taxon>
        <taxon>Glossata</taxon>
        <taxon>Ditrysia</taxon>
        <taxon>Tineoidea</taxon>
        <taxon>Psychidae</taxon>
        <taxon>Oiketicinae</taxon>
        <taxon>Eumeta</taxon>
    </lineage>
</organism>
<name>A0A4C1VH52_EUMVA</name>
<evidence type="ECO:0000313" key="3">
    <source>
        <dbReference type="Proteomes" id="UP000299102"/>
    </source>
</evidence>
<accession>A0A4C1VH52</accession>
<feature type="region of interest" description="Disordered" evidence="1">
    <location>
        <begin position="1"/>
        <end position="20"/>
    </location>
</feature>
<proteinExistence type="predicted"/>
<gene>
    <name evidence="2" type="ORF">EVAR_21434_1</name>
</gene>
<keyword evidence="3" id="KW-1185">Reference proteome</keyword>
<dbReference type="EMBL" id="BGZK01000340">
    <property type="protein sequence ID" value="GBP37899.1"/>
    <property type="molecule type" value="Genomic_DNA"/>
</dbReference>
<evidence type="ECO:0000256" key="1">
    <source>
        <dbReference type="SAM" id="MobiDB-lite"/>
    </source>
</evidence>
<protein>
    <submittedName>
        <fullName evidence="2">Uncharacterized protein</fullName>
    </submittedName>
</protein>
<dbReference type="AlphaFoldDB" id="A0A4C1VH52"/>
<reference evidence="2 3" key="1">
    <citation type="journal article" date="2019" name="Commun. Biol.">
        <title>The bagworm genome reveals a unique fibroin gene that provides high tensile strength.</title>
        <authorList>
            <person name="Kono N."/>
            <person name="Nakamura H."/>
            <person name="Ohtoshi R."/>
            <person name="Tomita M."/>
            <person name="Numata K."/>
            <person name="Arakawa K."/>
        </authorList>
    </citation>
    <scope>NUCLEOTIDE SEQUENCE [LARGE SCALE GENOMIC DNA]</scope>
</reference>
<dbReference type="Proteomes" id="UP000299102">
    <property type="component" value="Unassembled WGS sequence"/>
</dbReference>
<comment type="caution">
    <text evidence="2">The sequence shown here is derived from an EMBL/GenBank/DDBJ whole genome shotgun (WGS) entry which is preliminary data.</text>
</comment>